<keyword evidence="1" id="KW-1133">Transmembrane helix</keyword>
<keyword evidence="3" id="KW-1185">Reference proteome</keyword>
<dbReference type="Proteomes" id="UP000076104">
    <property type="component" value="Chromosome"/>
</dbReference>
<gene>
    <name evidence="2" type="ORF">A3K91_1571</name>
</gene>
<dbReference type="Pfam" id="PF03929">
    <property type="entry name" value="PepSY_TM"/>
    <property type="match status" value="1"/>
</dbReference>
<accession>A0ABN4N368</accession>
<dbReference type="RefSeq" id="WP_062844771.1">
    <property type="nucleotide sequence ID" value="NZ_CP014945.1"/>
</dbReference>
<feature type="transmembrane region" description="Helical" evidence="1">
    <location>
        <begin position="36"/>
        <end position="57"/>
    </location>
</feature>
<dbReference type="GeneID" id="33059697"/>
<feature type="transmembrane region" description="Helical" evidence="1">
    <location>
        <begin position="516"/>
        <end position="537"/>
    </location>
</feature>
<protein>
    <submittedName>
        <fullName evidence="2">Iron-regulated membrane protein</fullName>
    </submittedName>
</protein>
<organism evidence="2 3">
    <name type="scientific">Psychrobacter alimentarius</name>
    <dbReference type="NCBI Taxonomy" id="261164"/>
    <lineage>
        <taxon>Bacteria</taxon>
        <taxon>Pseudomonadati</taxon>
        <taxon>Pseudomonadota</taxon>
        <taxon>Gammaproteobacteria</taxon>
        <taxon>Moraxellales</taxon>
        <taxon>Moraxellaceae</taxon>
        <taxon>Psychrobacter</taxon>
    </lineage>
</organism>
<feature type="transmembrane region" description="Helical" evidence="1">
    <location>
        <begin position="378"/>
        <end position="400"/>
    </location>
</feature>
<dbReference type="EMBL" id="CP014945">
    <property type="protein sequence ID" value="AMT97172.1"/>
    <property type="molecule type" value="Genomic_DNA"/>
</dbReference>
<feature type="transmembrane region" description="Helical" evidence="1">
    <location>
        <begin position="452"/>
        <end position="472"/>
    </location>
</feature>
<dbReference type="PANTHER" id="PTHR34219">
    <property type="entry name" value="IRON-REGULATED INNER MEMBRANE PROTEIN-RELATED"/>
    <property type="match status" value="1"/>
</dbReference>
<feature type="transmembrane region" description="Helical" evidence="1">
    <location>
        <begin position="421"/>
        <end position="440"/>
    </location>
</feature>
<feature type="transmembrane region" description="Helical" evidence="1">
    <location>
        <begin position="174"/>
        <end position="197"/>
    </location>
</feature>
<keyword evidence="1" id="KW-0472">Membrane</keyword>
<dbReference type="InterPro" id="IPR005625">
    <property type="entry name" value="PepSY-ass_TM"/>
</dbReference>
<proteinExistence type="predicted"/>
<dbReference type="PANTHER" id="PTHR34219:SF4">
    <property type="entry name" value="PEPSY DOMAIN-CONTAINING PROTEIN"/>
    <property type="match status" value="1"/>
</dbReference>
<name>A0ABN4N368_9GAMM</name>
<evidence type="ECO:0000313" key="2">
    <source>
        <dbReference type="EMBL" id="AMT97172.1"/>
    </source>
</evidence>
<reference evidence="2 3" key="1">
    <citation type="submission" date="2016-03" db="EMBL/GenBank/DDBJ databases">
        <title>Genome sequencing of Psychrobacter alimentarius PAMC 27889.</title>
        <authorList>
            <person name="Lee J."/>
            <person name="Kim O.-S."/>
        </authorList>
    </citation>
    <scope>NUCLEOTIDE SEQUENCE [LARGE SCALE GENOMIC DNA]</scope>
    <source>
        <strain evidence="2 3">PAMC 27889</strain>
    </source>
</reference>
<keyword evidence="1" id="KW-0812">Transmembrane</keyword>
<evidence type="ECO:0000313" key="3">
    <source>
        <dbReference type="Proteomes" id="UP000076104"/>
    </source>
</evidence>
<feature type="transmembrane region" description="Helical" evidence="1">
    <location>
        <begin position="479"/>
        <end position="496"/>
    </location>
</feature>
<evidence type="ECO:0000256" key="1">
    <source>
        <dbReference type="SAM" id="Phobius"/>
    </source>
</evidence>
<feature type="transmembrane region" description="Helical" evidence="1">
    <location>
        <begin position="229"/>
        <end position="248"/>
    </location>
</feature>
<sequence length="561" mass="63315">MSDSTKTQSVPMTKRQQKDKTKVKGYRLLMSDVHTWFGLLLGWLLFTIFLMGTVSYFNNELTAWMQPEITAVSKPSALPLSSQNSPNKAQTSEPFGVAIAHLQATQANAKNWFITKGPTSTSNEQRLHITTSADDERLRYQFDTQTQTAYMPRDTAGGNFFYRMHFDLHYMSVIWARIIVGIASMMMLIAIIAGVIVHKKIFTDFFTFRWGKGQRSWLDAHNAFSVLPLPFHIMITFTGIITLIALYMPWGGKVANIDTEQLFEGIYSYRAADATVLQPAPMVDISPLLTTAQTDWQKLNPNYAITSVSINHPNTDHSKIIVDGRADRQISTIGAFRIYDGQTGNILEQSKPPPLAVTTHTVMIGLHAGRFADYWLRWMYFLLGGAGCGMIATGLVLWTVKRRRQLLDMDKPYLGFWLVEKLNIATLAGLPLAMVGLLWLNRLLPLEMTARAKWEIDGFFIIWAGSFILTLVLSSRHAWRVLLSLVTLSLLFTPLLNSLTTERGFLQSVLSGDALFVSFDVMFFILALLFAYITYAVSFKKMSPKQKTKSKRRVASQIEIS</sequence>